<dbReference type="Gene3D" id="3.40.50.150">
    <property type="entry name" value="Vaccinia Virus protein VP39"/>
    <property type="match status" value="1"/>
</dbReference>
<dbReference type="GO" id="GO:0032259">
    <property type="term" value="P:methylation"/>
    <property type="evidence" value="ECO:0007669"/>
    <property type="project" value="UniProtKB-KW"/>
</dbReference>
<evidence type="ECO:0000313" key="1">
    <source>
        <dbReference type="EMBL" id="SFN00315.1"/>
    </source>
</evidence>
<dbReference type="STRING" id="578942.SAMN05216289_10267"/>
<proteinExistence type="predicted"/>
<accession>A0A1I4VGM2</accession>
<organism evidence="1 2">
    <name type="scientific">Dokdonella immobilis</name>
    <dbReference type="NCBI Taxonomy" id="578942"/>
    <lineage>
        <taxon>Bacteria</taxon>
        <taxon>Pseudomonadati</taxon>
        <taxon>Pseudomonadota</taxon>
        <taxon>Gammaproteobacteria</taxon>
        <taxon>Lysobacterales</taxon>
        <taxon>Rhodanobacteraceae</taxon>
        <taxon>Dokdonella</taxon>
    </lineage>
</organism>
<dbReference type="AlphaFoldDB" id="A0A1I4VGM2"/>
<dbReference type="Proteomes" id="UP000198575">
    <property type="component" value="Unassembled WGS sequence"/>
</dbReference>
<name>A0A1I4VGM2_9GAMM</name>
<keyword evidence="2" id="KW-1185">Reference proteome</keyword>
<dbReference type="SUPFAM" id="SSF53335">
    <property type="entry name" value="S-adenosyl-L-methionine-dependent methyltransferases"/>
    <property type="match status" value="1"/>
</dbReference>
<sequence>MNWKLKGMLQRALSHLPYGSWMHFHLQRRFGGLRDFNREFDVKLSDWTIMLRRLGEAGFDISGKRLFEIGSGWYPTFPLACYLGGAARVTTVDLNRHMRPGLLRACAERLGENLSTLCAATGADEASVRARHSKLIEVLGHGGDLASATSGVIDYRAPADATRTGLEDGQIDCIFSNSVLEHVPLAVIGAMFAEARRILDTDGVMFHSVNCGDHYAYVDRSINQLNYLRFSDEQWNRWNNAFLYQNRLRAHVFIEQAEAAGFEILLNTAKASDLRLSQLASMPVHPQFSAIPAERLCITSIDFIARKSVNSEAAAGIIEDQNLNPGA</sequence>
<gene>
    <name evidence="1" type="ORF">SAMN05216289_10267</name>
</gene>
<keyword evidence="1" id="KW-0808">Transferase</keyword>
<dbReference type="OrthoDB" id="8210690at2"/>
<dbReference type="GO" id="GO:0008168">
    <property type="term" value="F:methyltransferase activity"/>
    <property type="evidence" value="ECO:0007669"/>
    <property type="project" value="UniProtKB-KW"/>
</dbReference>
<evidence type="ECO:0000313" key="2">
    <source>
        <dbReference type="Proteomes" id="UP000198575"/>
    </source>
</evidence>
<keyword evidence="1" id="KW-0489">Methyltransferase</keyword>
<protein>
    <submittedName>
        <fullName evidence="1">Methyltransferase domain-containing protein</fullName>
    </submittedName>
</protein>
<dbReference type="Pfam" id="PF13489">
    <property type="entry name" value="Methyltransf_23"/>
    <property type="match status" value="1"/>
</dbReference>
<reference evidence="1 2" key="1">
    <citation type="submission" date="2016-10" db="EMBL/GenBank/DDBJ databases">
        <authorList>
            <person name="de Groot N.N."/>
        </authorList>
    </citation>
    <scope>NUCLEOTIDE SEQUENCE [LARGE SCALE GENOMIC DNA]</scope>
    <source>
        <strain evidence="1 2">CGMCC 1.7659</strain>
    </source>
</reference>
<dbReference type="InterPro" id="IPR029063">
    <property type="entry name" value="SAM-dependent_MTases_sf"/>
</dbReference>
<dbReference type="EMBL" id="FOVF01000002">
    <property type="protein sequence ID" value="SFN00315.1"/>
    <property type="molecule type" value="Genomic_DNA"/>
</dbReference>
<dbReference type="RefSeq" id="WP_092404252.1">
    <property type="nucleotide sequence ID" value="NZ_FOVF01000002.1"/>
</dbReference>